<dbReference type="GO" id="GO:0008901">
    <property type="term" value="F:ferredoxin hydrogenase activity"/>
    <property type="evidence" value="ECO:0007669"/>
    <property type="project" value="InterPro"/>
</dbReference>
<evidence type="ECO:0000256" key="1">
    <source>
        <dbReference type="ARBA" id="ARBA00011771"/>
    </source>
</evidence>
<dbReference type="AlphaFoldDB" id="A0A953M109"/>
<evidence type="ECO:0000259" key="3">
    <source>
        <dbReference type="Pfam" id="PF01058"/>
    </source>
</evidence>
<accession>A0A953M109</accession>
<dbReference type="PRINTS" id="PR00614">
    <property type="entry name" value="NIHGNASESMLL"/>
</dbReference>
<proteinExistence type="predicted"/>
<evidence type="ECO:0000256" key="2">
    <source>
        <dbReference type="ARBA" id="ARBA00023002"/>
    </source>
</evidence>
<dbReference type="GO" id="GO:0051536">
    <property type="term" value="F:iron-sulfur cluster binding"/>
    <property type="evidence" value="ECO:0007669"/>
    <property type="project" value="InterPro"/>
</dbReference>
<dbReference type="GO" id="GO:0009055">
    <property type="term" value="F:electron transfer activity"/>
    <property type="evidence" value="ECO:0007669"/>
    <property type="project" value="TreeGrafter"/>
</dbReference>
<sequence length="244" mass="26236">MITRHDFLRYCEASAASIALSAGDLLELREALAHPATPVIIRLRGGNCTGCSVSPLTRISSPVPGNADDVLIASLNVDYHPTLLDLAGNAGREAIRKAYAEERYLLMVEGGIPADYGGSGIWAWSYDEKEPYVAFGEVVEDLSRRADAVICRGTCAAWGGIPFLSSIPAPPSLLKGVGEVTGRSTINIGGCPVREERIVWTIVQLLLGKTVSLDSFGRPAALYNKRTRELPARTEKETAANLLR</sequence>
<organism evidence="4 5">
    <name type="scientific">Candidatus Nitrobium versatile</name>
    <dbReference type="NCBI Taxonomy" id="2884831"/>
    <lineage>
        <taxon>Bacteria</taxon>
        <taxon>Pseudomonadati</taxon>
        <taxon>Nitrospirota</taxon>
        <taxon>Nitrospiria</taxon>
        <taxon>Nitrospirales</taxon>
        <taxon>Nitrospiraceae</taxon>
        <taxon>Candidatus Nitrobium</taxon>
    </lineage>
</organism>
<dbReference type="SUPFAM" id="SSF56770">
    <property type="entry name" value="HydA/Nqo6-like"/>
    <property type="match status" value="1"/>
</dbReference>
<feature type="domain" description="NADH:ubiquinone oxidoreductase-like 20kDa subunit" evidence="3">
    <location>
        <begin position="48"/>
        <end position="205"/>
    </location>
</feature>
<comment type="subunit">
    <text evidence="1">Heterodimer of a large and a small subunit.</text>
</comment>
<dbReference type="Proteomes" id="UP000705867">
    <property type="component" value="Unassembled WGS sequence"/>
</dbReference>
<dbReference type="InterPro" id="IPR037024">
    <property type="entry name" value="NiFe_Hase_small_N_sf"/>
</dbReference>
<evidence type="ECO:0000313" key="5">
    <source>
        <dbReference type="Proteomes" id="UP000705867"/>
    </source>
</evidence>
<dbReference type="InterPro" id="IPR001821">
    <property type="entry name" value="NiFe_hydrogenase_ssu"/>
</dbReference>
<dbReference type="Pfam" id="PF01058">
    <property type="entry name" value="Oxidored_q6"/>
    <property type="match status" value="1"/>
</dbReference>
<protein>
    <recommendedName>
        <fullName evidence="3">NADH:ubiquinone oxidoreductase-like 20kDa subunit domain-containing protein</fullName>
    </recommendedName>
</protein>
<dbReference type="GO" id="GO:0009375">
    <property type="term" value="C:ferredoxin hydrogenase complex"/>
    <property type="evidence" value="ECO:0007669"/>
    <property type="project" value="InterPro"/>
</dbReference>
<comment type="caution">
    <text evidence="4">The sequence shown here is derived from an EMBL/GenBank/DDBJ whole genome shotgun (WGS) entry which is preliminary data.</text>
</comment>
<gene>
    <name evidence="4" type="ORF">K8I29_06805</name>
</gene>
<dbReference type="InterPro" id="IPR006137">
    <property type="entry name" value="NADH_UbQ_OxRdtase-like_20kDa"/>
</dbReference>
<dbReference type="GO" id="GO:0009061">
    <property type="term" value="P:anaerobic respiration"/>
    <property type="evidence" value="ECO:0007669"/>
    <property type="project" value="TreeGrafter"/>
</dbReference>
<dbReference type="PANTHER" id="PTHR30013:SF5">
    <property type="entry name" value="HYDROGENASE SMALL SUBUNIT"/>
    <property type="match status" value="1"/>
</dbReference>
<dbReference type="EMBL" id="JAIOIV010000055">
    <property type="protein sequence ID" value="MBZ0155910.1"/>
    <property type="molecule type" value="Genomic_DNA"/>
</dbReference>
<reference evidence="4" key="2">
    <citation type="submission" date="2021-08" db="EMBL/GenBank/DDBJ databases">
        <authorList>
            <person name="Dalcin Martins P."/>
        </authorList>
    </citation>
    <scope>NUCLEOTIDE SEQUENCE</scope>
    <source>
        <strain evidence="4">MAG_39</strain>
    </source>
</reference>
<evidence type="ECO:0000313" key="4">
    <source>
        <dbReference type="EMBL" id="MBZ0155910.1"/>
    </source>
</evidence>
<dbReference type="GO" id="GO:0044569">
    <property type="term" value="C:[Ni-Fe] hydrogenase complex"/>
    <property type="evidence" value="ECO:0007669"/>
    <property type="project" value="TreeGrafter"/>
</dbReference>
<dbReference type="GO" id="GO:0016020">
    <property type="term" value="C:membrane"/>
    <property type="evidence" value="ECO:0007669"/>
    <property type="project" value="TreeGrafter"/>
</dbReference>
<dbReference type="PANTHER" id="PTHR30013">
    <property type="entry name" value="NIFE / NIFESE HYDROGENASE SMALL SUBUNIT FAMILY MEMBER"/>
    <property type="match status" value="1"/>
</dbReference>
<dbReference type="Gene3D" id="3.40.50.700">
    <property type="entry name" value="NADH:ubiquinone oxidoreductase-like, 20kDa subunit"/>
    <property type="match status" value="1"/>
</dbReference>
<name>A0A953M109_9BACT</name>
<keyword evidence="2" id="KW-0560">Oxidoreductase</keyword>
<reference evidence="4" key="1">
    <citation type="journal article" date="2021" name="bioRxiv">
        <title>Unraveling nitrogen, sulfur and carbon metabolic pathways and microbial community transcriptional responses to substrate deprivation and toxicity stresses in a bioreactor mimicking anoxic brackish coastal sediment conditions.</title>
        <authorList>
            <person name="Martins P.D."/>
            <person name="Echeveste M.J."/>
            <person name="Arshad A."/>
            <person name="Kurth J."/>
            <person name="Ouboter H."/>
            <person name="Jetten M.S.M."/>
            <person name="Welte C.U."/>
        </authorList>
    </citation>
    <scope>NUCLEOTIDE SEQUENCE</scope>
    <source>
        <strain evidence="4">MAG_39</strain>
    </source>
</reference>